<evidence type="ECO:0000259" key="2">
    <source>
        <dbReference type="Pfam" id="PF05170"/>
    </source>
</evidence>
<dbReference type="InterPro" id="IPR017023">
    <property type="entry name" value="UCP034039"/>
</dbReference>
<comment type="caution">
    <text evidence="3">The sequence shown here is derived from an EMBL/GenBank/DDBJ whole genome shotgun (WGS) entry which is preliminary data.</text>
</comment>
<feature type="region of interest" description="Disordered" evidence="1">
    <location>
        <begin position="236"/>
        <end position="264"/>
    </location>
</feature>
<dbReference type="PIRSF" id="PIRSF034039">
    <property type="entry name" value="UCP034039"/>
    <property type="match status" value="1"/>
</dbReference>
<dbReference type="PANTHER" id="PTHR30441">
    <property type="entry name" value="DUF748 DOMAIN-CONTAINING PROTEIN"/>
    <property type="match status" value="1"/>
</dbReference>
<name>A0ABS3J073_9HYPH</name>
<accession>A0ABS3J073</accession>
<reference evidence="3 4" key="1">
    <citation type="submission" date="2021-03" db="EMBL/GenBank/DDBJ databases">
        <title>Whole genome sequence of Jiella sp. MQZ13P-4.</title>
        <authorList>
            <person name="Tuo L."/>
        </authorList>
    </citation>
    <scope>NUCLEOTIDE SEQUENCE [LARGE SCALE GENOMIC DNA]</scope>
    <source>
        <strain evidence="3 4">MQZ13P-4</strain>
    </source>
</reference>
<feature type="compositionally biased region" description="Low complexity" evidence="1">
    <location>
        <begin position="1224"/>
        <end position="1233"/>
    </location>
</feature>
<evidence type="ECO:0000313" key="4">
    <source>
        <dbReference type="Proteomes" id="UP000664288"/>
    </source>
</evidence>
<gene>
    <name evidence="3" type="ORF">J1C47_05455</name>
</gene>
<proteinExistence type="predicted"/>
<feature type="region of interest" description="Disordered" evidence="1">
    <location>
        <begin position="1198"/>
        <end position="1288"/>
    </location>
</feature>
<organism evidence="3 4">
    <name type="scientific">Jiella sonneratiae</name>
    <dbReference type="NCBI Taxonomy" id="2816856"/>
    <lineage>
        <taxon>Bacteria</taxon>
        <taxon>Pseudomonadati</taxon>
        <taxon>Pseudomonadota</taxon>
        <taxon>Alphaproteobacteria</taxon>
        <taxon>Hyphomicrobiales</taxon>
        <taxon>Aurantimonadaceae</taxon>
        <taxon>Jiella</taxon>
    </lineage>
</organism>
<protein>
    <submittedName>
        <fullName evidence="3">AsmA family protein</fullName>
    </submittedName>
</protein>
<dbReference type="InterPro" id="IPR052894">
    <property type="entry name" value="AsmA-related"/>
</dbReference>
<feature type="compositionally biased region" description="Low complexity" evidence="1">
    <location>
        <begin position="240"/>
        <end position="251"/>
    </location>
</feature>
<evidence type="ECO:0000256" key="1">
    <source>
        <dbReference type="SAM" id="MobiDB-lite"/>
    </source>
</evidence>
<feature type="compositionally biased region" description="Basic and acidic residues" evidence="1">
    <location>
        <begin position="1198"/>
        <end position="1223"/>
    </location>
</feature>
<evidence type="ECO:0000313" key="3">
    <source>
        <dbReference type="EMBL" id="MBO0903079.1"/>
    </source>
</evidence>
<feature type="region of interest" description="Disordered" evidence="1">
    <location>
        <begin position="330"/>
        <end position="365"/>
    </location>
</feature>
<dbReference type="Proteomes" id="UP000664288">
    <property type="component" value="Unassembled WGS sequence"/>
</dbReference>
<dbReference type="PANTHER" id="PTHR30441:SF4">
    <property type="entry name" value="PROTEIN ASMA"/>
    <property type="match status" value="1"/>
</dbReference>
<keyword evidence="4" id="KW-1185">Reference proteome</keyword>
<sequence>MLVLLAALVAPYFIDWTAYRADFEREASNILGRKVSVKGAASARLLPFPSVTFDDVEVEDDDGSSLMKIGRFRMDAELAPYLSGEILIYSMTLDQPTIRLPLRSNGTVQWVAGDPKIPSGARVVLQNVAVNDGTVIVEDEGHGRTETLKSLNASLSAGSLAGPVDGSGSFVVDGKAVNFNLSTGIPLDDGAMPLRVTASNADIDGEIVLDGKATATGAVPGFTGSLSLVRPMPRQADASGALPAPFEAPPAAGGGGPDAEEPAVPPIRATGAITLSADEAKVSDLRVAAGGGPQPYILTGTGTLDYGDAPRFSLKLEGEQVNVDAIGVPAPEAGGTSAGEAGQGAAETTAGPGTQQGEAPSQSLSRRVEAMRAVLAKVPRPAIDGSVEVSLPVVTAGDTTIRDVAFVAEPRAEGWKLDSFAAEVPGRTRIEATGDVGVDEGFSFVGDLLVASKQPSGFSDWLTGNVDPAVRSLSRAGFAARATLTPTRQVFEGLEIDVGGDTITGRVARQEDDGKTRLTARLSGGNVDLDAVLSLSRLFTGRDRSLADADRFDLSLKAGPVTFADAKADSVDADLSLDGDSLKVDHLVVDGLAGAKLTSSGSLTDLAGGDAKGKLDVALESSEPQRFFGFLERVKPGIPLIEVLARRAATLAPLKLSGEVEAIEGAPGKKPTLLLRLDGTADGTRIDLESAVENGIYAAVDSGRFGLDLRLENDRPTILLGQLGVAAVDAAPPAPLELELSVSAGETGPAVTSATLRAPGTEVSLDGNLDVTPGGIDGADLSFYLNSEDLSPWLRTFAVDLGQSFDDVPVEANAGIVYDEGALRIAKLNGQIVGVTVSGDLDRPQDKPVAGKLAFSELSLPWLANLVYGRSPIAPAGGVAWSSQAFGASLLPPLDAAVAISADRLDLGGGLALSKAAGDLELSPTSAALKTITAKLGDADATGSLVLRNAGGLAGFSLAAEADAVDLTRFFPALAGGDGPARLDGAIRLDSSGQSYQALISALSGAGDVTVVGAKLPGIPETVLKPLLAAADAQDFKPQAETAQAFRRLSEGQAFAVPKASAEFSVTGGTLRFAPLEIPGDGSRLTLDASLDLADLALEGGLTLAIAPGIDRVEGAEPTVGYALSGSLADPKLALDAAPLANYLSVRALEREQARVEAMQESLEEKLRLRREGRFYRWRQTVAENAVKEEEARRKAAEEEARAREEEAARRKAAEEQAARDAAAKPAANAADASPRREAPAKPDQAAGADRSSRNVPPALIFDRPLPETSNKKSTFESLPGVTNPLDF</sequence>
<dbReference type="InterPro" id="IPR007844">
    <property type="entry name" value="AsmA"/>
</dbReference>
<dbReference type="Pfam" id="PF05170">
    <property type="entry name" value="AsmA"/>
    <property type="match status" value="1"/>
</dbReference>
<feature type="domain" description="AsmA" evidence="2">
    <location>
        <begin position="2"/>
        <end position="176"/>
    </location>
</feature>
<dbReference type="EMBL" id="JAFMPY010000004">
    <property type="protein sequence ID" value="MBO0903079.1"/>
    <property type="molecule type" value="Genomic_DNA"/>
</dbReference>
<feature type="compositionally biased region" description="Low complexity" evidence="1">
    <location>
        <begin position="330"/>
        <end position="359"/>
    </location>
</feature>